<dbReference type="AlphaFoldDB" id="A0AAU6SNY4"/>
<evidence type="ECO:0000313" key="2">
    <source>
        <dbReference type="EMBL" id="XAG21618.1"/>
    </source>
</evidence>
<name>A0AAU6SNY4_UNCXX</name>
<feature type="chain" id="PRO_5043380403" evidence="1">
    <location>
        <begin position="21"/>
        <end position="105"/>
    </location>
</feature>
<proteinExistence type="predicted"/>
<keyword evidence="1" id="KW-0732">Signal</keyword>
<protein>
    <submittedName>
        <fullName evidence="2">MSHA biogenesis protein MshK</fullName>
    </submittedName>
</protein>
<organism evidence="2">
    <name type="scientific">bacterium 19PA01SH03</name>
    <dbReference type="NCBI Taxonomy" id="2920705"/>
    <lineage>
        <taxon>Bacteria</taxon>
    </lineage>
</organism>
<feature type="signal peptide" evidence="1">
    <location>
        <begin position="1"/>
        <end position="20"/>
    </location>
</feature>
<evidence type="ECO:0000256" key="1">
    <source>
        <dbReference type="SAM" id="SignalP"/>
    </source>
</evidence>
<reference evidence="2" key="1">
    <citation type="submission" date="2022-03" db="EMBL/GenBank/DDBJ databases">
        <title>Sea Food Isolates.</title>
        <authorList>
            <person name="Li c."/>
        </authorList>
    </citation>
    <scope>NUCLEOTIDE SEQUENCE</scope>
    <source>
        <strain evidence="2">19PA01SH03</strain>
    </source>
</reference>
<gene>
    <name evidence="2" type="ORF">MRN70_01885</name>
</gene>
<dbReference type="EMBL" id="CP095338">
    <property type="protein sequence ID" value="XAG21618.1"/>
    <property type="molecule type" value="Genomic_DNA"/>
</dbReference>
<sequence length="105" mass="11254">MANIQYSAILMVLMSSCAIAAQDPTAPLGGRSSNAGAVSSVTTALPELQSIVCQQACYATLNQQVLSTGDEIDGYRVKQVSEEQVTLTKGQQTWQLQLFSLDIKE</sequence>
<accession>A0AAU6SNY4</accession>